<dbReference type="EMBL" id="BOQP01000029">
    <property type="protein sequence ID" value="GIM77109.1"/>
    <property type="molecule type" value="Genomic_DNA"/>
</dbReference>
<keyword evidence="1" id="KW-1133">Transmembrane helix</keyword>
<evidence type="ECO:0000256" key="1">
    <source>
        <dbReference type="SAM" id="Phobius"/>
    </source>
</evidence>
<reference evidence="2" key="1">
    <citation type="submission" date="2021-03" db="EMBL/GenBank/DDBJ databases">
        <title>Whole genome shotgun sequence of Actinoplanes consettensis NBRC 14913.</title>
        <authorList>
            <person name="Komaki H."/>
            <person name="Tamura T."/>
        </authorList>
    </citation>
    <scope>NUCLEOTIDE SEQUENCE</scope>
    <source>
        <strain evidence="2">NBRC 14913</strain>
    </source>
</reference>
<dbReference type="AlphaFoldDB" id="A0A919VSF2"/>
<accession>A0A919VSF2</accession>
<comment type="caution">
    <text evidence="2">The sequence shown here is derived from an EMBL/GenBank/DDBJ whole genome shotgun (WGS) entry which is preliminary data.</text>
</comment>
<keyword evidence="1" id="KW-0812">Transmembrane</keyword>
<feature type="transmembrane region" description="Helical" evidence="1">
    <location>
        <begin position="53"/>
        <end position="72"/>
    </location>
</feature>
<organism evidence="2 3">
    <name type="scientific">Winogradskya consettensis</name>
    <dbReference type="NCBI Taxonomy" id="113560"/>
    <lineage>
        <taxon>Bacteria</taxon>
        <taxon>Bacillati</taxon>
        <taxon>Actinomycetota</taxon>
        <taxon>Actinomycetes</taxon>
        <taxon>Micromonosporales</taxon>
        <taxon>Micromonosporaceae</taxon>
        <taxon>Winogradskya</taxon>
    </lineage>
</organism>
<keyword evidence="3" id="KW-1185">Reference proteome</keyword>
<evidence type="ECO:0000313" key="3">
    <source>
        <dbReference type="Proteomes" id="UP000680865"/>
    </source>
</evidence>
<gene>
    <name evidence="2" type="ORF">Aco04nite_53780</name>
</gene>
<dbReference type="Proteomes" id="UP000680865">
    <property type="component" value="Unassembled WGS sequence"/>
</dbReference>
<name>A0A919VSF2_9ACTN</name>
<proteinExistence type="predicted"/>
<evidence type="ECO:0000313" key="2">
    <source>
        <dbReference type="EMBL" id="GIM77109.1"/>
    </source>
</evidence>
<sequence>MSKWWELYRGLMPDDVDLVSSRGTPGLLRGFFLNEDGIRGHAEFSKVDLRKPAIALSAVALATGLVGGIAITKNAPRIKRWWGDEVIPAARAGWKWVARQQGEDANAATGTTFLTPAARESLSREIDVALDENKTSMSSAEAQRYLLEILMAASIIADRVRALSNARIEDDAGLPELKVAMEKLTTQDVTDTINRMLAADTSMLDDETSKIFVDVFGGGHIVDGKYVPLTNERIKKVMSLDPRTDDPLS</sequence>
<keyword evidence="1" id="KW-0472">Membrane</keyword>
<protein>
    <submittedName>
        <fullName evidence="2">Uncharacterized protein</fullName>
    </submittedName>
</protein>